<evidence type="ECO:0000313" key="1">
    <source>
        <dbReference type="EMBL" id="EJZ83679.1"/>
    </source>
</evidence>
<gene>
    <name evidence="1" type="ORF">HMPREF9451_01199</name>
</gene>
<sequence>MPTILRKRAQAGLRDASVVAQKPLFFCLKKIRESNY</sequence>
<accession>K0YW41</accession>
<name>K0YW41_9ACTN</name>
<reference evidence="1 2" key="1">
    <citation type="submission" date="2012-08" db="EMBL/GenBank/DDBJ databases">
        <title>The Genome Sequence of Slackia piriformis YIT 12062.</title>
        <authorList>
            <consortium name="The Broad Institute Genome Sequencing Platform"/>
            <person name="Earl A."/>
            <person name="Ward D."/>
            <person name="Feldgarden M."/>
            <person name="Gevers D."/>
            <person name="Morotomi M."/>
            <person name="Walker B."/>
            <person name="Young S.K."/>
            <person name="Zeng Q."/>
            <person name="Gargeya S."/>
            <person name="Fitzgerald M."/>
            <person name="Haas B."/>
            <person name="Abouelleil A."/>
            <person name="Alvarado L."/>
            <person name="Arachchi H.M."/>
            <person name="Berlin A.M."/>
            <person name="Chapman S.B."/>
            <person name="Goldberg J."/>
            <person name="Griggs A."/>
            <person name="Gujja S."/>
            <person name="Hansen M."/>
            <person name="Howarth C."/>
            <person name="Imamovic A."/>
            <person name="Larimer J."/>
            <person name="McCowen C."/>
            <person name="Montmayeur A."/>
            <person name="Murphy C."/>
            <person name="Neiman D."/>
            <person name="Pearson M."/>
            <person name="Priest M."/>
            <person name="Roberts A."/>
            <person name="Saif S."/>
            <person name="Shea T."/>
            <person name="Sisk P."/>
            <person name="Sykes S."/>
            <person name="Wortman J."/>
            <person name="Nusbaum C."/>
            <person name="Birren B."/>
        </authorList>
    </citation>
    <scope>NUCLEOTIDE SEQUENCE [LARGE SCALE GENOMIC DNA]</scope>
    <source>
        <strain evidence="1 2">YIT 12062</strain>
    </source>
</reference>
<evidence type="ECO:0000313" key="2">
    <source>
        <dbReference type="Proteomes" id="UP000006069"/>
    </source>
</evidence>
<organism evidence="1 2">
    <name type="scientific">Slackia piriformis YIT 12062</name>
    <dbReference type="NCBI Taxonomy" id="742818"/>
    <lineage>
        <taxon>Bacteria</taxon>
        <taxon>Bacillati</taxon>
        <taxon>Actinomycetota</taxon>
        <taxon>Coriobacteriia</taxon>
        <taxon>Eggerthellales</taxon>
        <taxon>Eggerthellaceae</taxon>
        <taxon>Slackia</taxon>
    </lineage>
</organism>
<protein>
    <submittedName>
        <fullName evidence="1">Uncharacterized protein</fullName>
    </submittedName>
</protein>
<dbReference type="Proteomes" id="UP000006069">
    <property type="component" value="Unassembled WGS sequence"/>
</dbReference>
<dbReference type="InParanoid" id="K0YW41"/>
<dbReference type="EMBL" id="ADMD01000007">
    <property type="protein sequence ID" value="EJZ83679.1"/>
    <property type="molecule type" value="Genomic_DNA"/>
</dbReference>
<comment type="caution">
    <text evidence="1">The sequence shown here is derived from an EMBL/GenBank/DDBJ whole genome shotgun (WGS) entry which is preliminary data.</text>
</comment>
<proteinExistence type="predicted"/>
<dbReference type="AlphaFoldDB" id="K0YW41"/>
<keyword evidence="2" id="KW-1185">Reference proteome</keyword>
<dbReference type="HOGENOM" id="CLU_3358537_0_0_11"/>